<dbReference type="AlphaFoldDB" id="A0A2U3E8E7"/>
<organism evidence="3 4">
    <name type="scientific">Purpureocillium lilacinum</name>
    <name type="common">Paecilomyces lilacinus</name>
    <dbReference type="NCBI Taxonomy" id="33203"/>
    <lineage>
        <taxon>Eukaryota</taxon>
        <taxon>Fungi</taxon>
        <taxon>Dikarya</taxon>
        <taxon>Ascomycota</taxon>
        <taxon>Pezizomycotina</taxon>
        <taxon>Sordariomycetes</taxon>
        <taxon>Hypocreomycetidae</taxon>
        <taxon>Hypocreales</taxon>
        <taxon>Ophiocordycipitaceae</taxon>
        <taxon>Purpureocillium</taxon>
    </lineage>
</organism>
<feature type="region of interest" description="Disordered" evidence="1">
    <location>
        <begin position="48"/>
        <end position="98"/>
    </location>
</feature>
<evidence type="ECO:0000256" key="1">
    <source>
        <dbReference type="SAM" id="MobiDB-lite"/>
    </source>
</evidence>
<accession>A0A2U3E8E7</accession>
<dbReference type="EMBL" id="JAWRVI010000015">
    <property type="protein sequence ID" value="KAK4090442.1"/>
    <property type="molecule type" value="Genomic_DNA"/>
</dbReference>
<dbReference type="Proteomes" id="UP001287286">
    <property type="component" value="Unassembled WGS sequence"/>
</dbReference>
<comment type="caution">
    <text evidence="3">The sequence shown here is derived from an EMBL/GenBank/DDBJ whole genome shotgun (WGS) entry which is preliminary data.</text>
</comment>
<evidence type="ECO:0000313" key="4">
    <source>
        <dbReference type="Proteomes" id="UP000245956"/>
    </source>
</evidence>
<evidence type="ECO:0000313" key="3">
    <source>
        <dbReference type="EMBL" id="PWI70791.1"/>
    </source>
</evidence>
<gene>
    <name evidence="3" type="ORF">PCL_12159</name>
    <name evidence="2" type="ORF">Purlil1_5114</name>
</gene>
<reference evidence="3 4" key="2">
    <citation type="journal article" date="2016" name="Front. Microbiol.">
        <title>Genome and transcriptome sequences reveal the specific parasitism of the nematophagous Purpureocillium lilacinum 36-1.</title>
        <authorList>
            <person name="Xie J."/>
            <person name="Li S."/>
            <person name="Mo C."/>
            <person name="Xiao X."/>
            <person name="Peng D."/>
            <person name="Wang G."/>
            <person name="Xiao Y."/>
        </authorList>
    </citation>
    <scope>NUCLEOTIDE SEQUENCE [LARGE SCALE GENOMIC DNA]</scope>
    <source>
        <strain evidence="3 4">36-1</strain>
    </source>
</reference>
<evidence type="ECO:0000313" key="2">
    <source>
        <dbReference type="EMBL" id="KAK4090442.1"/>
    </source>
</evidence>
<reference evidence="2 5" key="4">
    <citation type="journal article" date="2024" name="Microbiol. Resour. Announc.">
        <title>Genome annotations for the ascomycete fungi Trichoderma harzianum, Trichoderma aggressivum, and Purpureocillium lilacinum.</title>
        <authorList>
            <person name="Beijen E.P.W."/>
            <person name="Ohm R.A."/>
        </authorList>
    </citation>
    <scope>NUCLEOTIDE SEQUENCE [LARGE SCALE GENOMIC DNA]</scope>
    <source>
        <strain evidence="2 5">CBS 150709</strain>
    </source>
</reference>
<proteinExistence type="predicted"/>
<dbReference type="EMBL" id="LCWV01000008">
    <property type="protein sequence ID" value="PWI70791.1"/>
    <property type="molecule type" value="Genomic_DNA"/>
</dbReference>
<reference evidence="2" key="3">
    <citation type="submission" date="2023-11" db="EMBL/GenBank/DDBJ databases">
        <authorList>
            <person name="Beijen E."/>
            <person name="Ohm R.A."/>
        </authorList>
    </citation>
    <scope>NUCLEOTIDE SEQUENCE</scope>
    <source>
        <strain evidence="2">CBS 150709</strain>
    </source>
</reference>
<sequence>MQRTTYASRQEQTKLINEAAREATSGLRQLTSPTSALQCHSTPFSIQGHAPPVTATAAAPGLGTGLGAPGNPVRVTPAFPHGANGPVPPRRPQSGQCRLRQPVTCCATAGSGVRALPDDVRPSLPERPTPGGASSLYLHFPILALERVPLWTGA</sequence>
<dbReference type="Proteomes" id="UP000245956">
    <property type="component" value="Unassembled WGS sequence"/>
</dbReference>
<protein>
    <submittedName>
        <fullName evidence="3">Uncharacterized protein</fullName>
    </submittedName>
</protein>
<reference evidence="3" key="1">
    <citation type="submission" date="2015-05" db="EMBL/GenBank/DDBJ databases">
        <authorList>
            <person name="Wang D.B."/>
            <person name="Wang M."/>
        </authorList>
    </citation>
    <scope>NUCLEOTIDE SEQUENCE</scope>
    <source>
        <strain evidence="3">36-1</strain>
    </source>
</reference>
<name>A0A2U3E8E7_PURLI</name>
<evidence type="ECO:0000313" key="5">
    <source>
        <dbReference type="Proteomes" id="UP001287286"/>
    </source>
</evidence>
<keyword evidence="5" id="KW-1185">Reference proteome</keyword>
<feature type="compositionally biased region" description="Low complexity" evidence="1">
    <location>
        <begin position="48"/>
        <end position="61"/>
    </location>
</feature>